<dbReference type="OrthoDB" id="3196789at2"/>
<dbReference type="EMBL" id="PYWW01000026">
    <property type="protein sequence ID" value="PTC29541.1"/>
    <property type="molecule type" value="Genomic_DNA"/>
</dbReference>
<keyword evidence="4" id="KW-1185">Reference proteome</keyword>
<dbReference type="EMBL" id="MAUE01000041">
    <property type="protein sequence ID" value="OCW20978.1"/>
    <property type="molecule type" value="Genomic_DNA"/>
</dbReference>
<dbReference type="SUPFAM" id="SSF47413">
    <property type="entry name" value="lambda repressor-like DNA-binding domains"/>
    <property type="match status" value="1"/>
</dbReference>
<protein>
    <submittedName>
        <fullName evidence="2 3">Transcriptional regulator</fullName>
    </submittedName>
</protein>
<dbReference type="InterPro" id="IPR010982">
    <property type="entry name" value="Lambda_DNA-bd_dom_sf"/>
</dbReference>
<dbReference type="Pfam" id="PF01381">
    <property type="entry name" value="HTH_3"/>
    <property type="match status" value="1"/>
</dbReference>
<dbReference type="GO" id="GO:0003677">
    <property type="term" value="F:DNA binding"/>
    <property type="evidence" value="ECO:0007669"/>
    <property type="project" value="InterPro"/>
</dbReference>
<accession>A0A2T4G1J1</accession>
<dbReference type="Gene3D" id="1.10.260.40">
    <property type="entry name" value="lambda repressor-like DNA-binding domains"/>
    <property type="match status" value="1"/>
</dbReference>
<evidence type="ECO:0000313" key="5">
    <source>
        <dbReference type="Proteomes" id="UP000240571"/>
    </source>
</evidence>
<gene>
    <name evidence="2" type="ORF">BBG20_25430</name>
    <name evidence="3" type="ORF">C9382_11490</name>
</gene>
<feature type="domain" description="HTH cro/C1-type" evidence="1">
    <location>
        <begin position="7"/>
        <end position="60"/>
    </location>
</feature>
<dbReference type="Proteomes" id="UP000240571">
    <property type="component" value="Unassembled WGS sequence"/>
</dbReference>
<dbReference type="AlphaFoldDB" id="A0A2T4G1J1"/>
<dbReference type="PROSITE" id="PS50943">
    <property type="entry name" value="HTH_CROC1"/>
    <property type="match status" value="1"/>
</dbReference>
<evidence type="ECO:0000313" key="4">
    <source>
        <dbReference type="Proteomes" id="UP000095081"/>
    </source>
</evidence>
<comment type="caution">
    <text evidence="3">The sequence shown here is derived from an EMBL/GenBank/DDBJ whole genome shotgun (WGS) entry which is preliminary data.</text>
</comment>
<evidence type="ECO:0000259" key="1">
    <source>
        <dbReference type="PROSITE" id="PS50943"/>
    </source>
</evidence>
<dbReference type="InterPro" id="IPR001387">
    <property type="entry name" value="Cro/C1-type_HTH"/>
</dbReference>
<dbReference type="Proteomes" id="UP000095081">
    <property type="component" value="Unassembled WGS sequence"/>
</dbReference>
<reference evidence="3 5" key="2">
    <citation type="submission" date="2018-03" db="EMBL/GenBank/DDBJ databases">
        <title>Diversity of bacteria associated with corn roots inoculated with woodland soils in Canada, and Description of Pseudomonas aylmerense sp. nov.</title>
        <authorList>
            <person name="Tambong J.T."/>
            <person name="Xu R."/>
            <person name="Tchagang C."/>
        </authorList>
    </citation>
    <scope>NUCLEOTIDE SEQUENCE [LARGE SCALE GENOMIC DNA]</scope>
    <source>
        <strain evidence="3 5">S1E44</strain>
    </source>
</reference>
<evidence type="ECO:0000313" key="2">
    <source>
        <dbReference type="EMBL" id="OCW20978.1"/>
    </source>
</evidence>
<dbReference type="SMART" id="SM00530">
    <property type="entry name" value="HTH_XRE"/>
    <property type="match status" value="1"/>
</dbReference>
<reference evidence="2 4" key="1">
    <citation type="submission" date="2016-06" db="EMBL/GenBank/DDBJ databases">
        <title>Draft genome sequence of Pseudomonas sp. S1E40, a novel strain antagonistic activity to fungal plant pathogen.</title>
        <authorList>
            <person name="Tambong J.T."/>
            <person name="Tchagang C."/>
            <person name="Xu R."/>
        </authorList>
    </citation>
    <scope>NUCLEOTIDE SEQUENCE [LARGE SCALE GENOMIC DNA]</scope>
    <source>
        <strain evidence="2 4">S1E40</strain>
    </source>
</reference>
<organism evidence="3 5">
    <name type="scientific">Pseudomonas aylmerensis</name>
    <dbReference type="NCBI Taxonomy" id="1869229"/>
    <lineage>
        <taxon>Bacteria</taxon>
        <taxon>Pseudomonadati</taxon>
        <taxon>Pseudomonadota</taxon>
        <taxon>Gammaproteobacteria</taxon>
        <taxon>Pseudomonadales</taxon>
        <taxon>Pseudomonadaceae</taxon>
        <taxon>Pseudomonas</taxon>
    </lineage>
</organism>
<evidence type="ECO:0000313" key="3">
    <source>
        <dbReference type="EMBL" id="PTC29541.1"/>
    </source>
</evidence>
<name>A0A2T4G1J1_9PSED</name>
<sequence>MSIGARLKAERLRLGLSQSEIGKIGGVEVNAQGRYENGIRHPRADYLAEVAKAGVDVLFVITGQRAQSGADDSLKAVEALDSATECLEKARELIH</sequence>
<proteinExistence type="predicted"/>
<dbReference type="CDD" id="cd00093">
    <property type="entry name" value="HTH_XRE"/>
    <property type="match status" value="1"/>
</dbReference>